<protein>
    <submittedName>
        <fullName evidence="1">Uncharacterized protein</fullName>
    </submittedName>
</protein>
<gene>
    <name evidence="1" type="ordered locus">VV1_0107</name>
</gene>
<accession>A0A3Q0L172</accession>
<dbReference type="AlphaFoldDB" id="A0A3Q0L172"/>
<sequence length="858" mass="94339">MNQRQLLKASGVLVLGATTTQGVIHLLSDAVKVDTGAAKRSVVTITRTGRFNDPRYGEFELTQSMFDSMIKNFNDGVYGQEIFIDIAHKPEDGAGAVVKRLFTDRGRLRAEVEWFELGINKVTKEGFKYLSAEIHLNYVSNEAGTNGQYSEFGPTLLGAGLVTRPCIKNLDQIELSEACLHECPTYLSESLAQKFSEERQTMWKQLIAQFESKLKGMKLSAKQHTAMVKLLTDSLSGISDETQATKLSEQFEGVAMQLSESGNPAVPVINLTGGSLSEADVLRILGEQASKTAQEQAEKQQKLTAKVKIFTEAIDKAEGLSDEVKKELKEASALISVDMSDEQITKLAENQIKHGNEKMVSIQLNGLGFGSVTGSLTQTPDQQRESLQLQAQIHSALRNTNTYALGQLRLTEEKELPVFARQVLAEFDRLHHHKIHAERLALTGQGSANIVSDSELPVSVQREVIREALSDLNVLQLVQTLTDFSASATTNIPYENRDVSAIMGDGIVFEHGTIPKVKNSQRMDLAYVLPMKVAFEVSNELMHFSKSSAINWDAWGRNVATASRIIKELVARRIVNTMQRVADSYLAAPIQGEDIANQLQDKAEFKTAQFPIVAPHQQYDLQGNTVGNAENPITLQIDGTTIQPYDGSGTQAPGTYYIVTSYNLGKFVLVDESGDLKPVTANAASVGYSFATNIVKVDSDIPDGMAPEKHYNKLLQAIGRRKAIMKDDRFVTPDFLLMSNTLNDTCTNAEQFVASMKRNGSDTTAQGDLEMVKALPSFSTNAPATHLGDERIIMGQKGALTYTVVKPFTLSEMQEARDANGQLKGGKEAYGEEYNAIHCPKPIRNRFTSVLFYSQSGR</sequence>
<evidence type="ECO:0000313" key="2">
    <source>
        <dbReference type="Proteomes" id="UP000002275"/>
    </source>
</evidence>
<reference evidence="1 2" key="3">
    <citation type="journal article" date="2011" name="Mol. Syst. Biol.">
        <title>Integrative genome-scale metabolic analysis of Vibrio vulnificus for drug targeting and discovery.</title>
        <authorList>
            <person name="Kim H.U."/>
            <person name="Kim S.Y."/>
            <person name="Jeong H."/>
            <person name="Kim T.Y."/>
            <person name="Kim J.J."/>
            <person name="Choy H.E."/>
            <person name="Yi K.Y."/>
            <person name="Rhee J.H."/>
            <person name="Lee S.Y."/>
        </authorList>
    </citation>
    <scope>NUCLEOTIDE SEQUENCE [LARGE SCALE GENOMIC DNA]</scope>
    <source>
        <strain evidence="1 2">CMCP6</strain>
    </source>
</reference>
<dbReference type="EMBL" id="AE016795">
    <property type="protein sequence ID" value="AAO08646.1"/>
    <property type="molecule type" value="Genomic_DNA"/>
</dbReference>
<evidence type="ECO:0000313" key="1">
    <source>
        <dbReference type="EMBL" id="AAO08646.1"/>
    </source>
</evidence>
<reference evidence="1 2" key="2">
    <citation type="journal article" date="2003" name="Infect. Immun.">
        <title>Characterization and pathogenic significance of Vibrio vulnificus antigens preferentially expressed in septicemic patients.</title>
        <authorList>
            <person name="Kim Y.R."/>
            <person name="Lee S.E."/>
            <person name="Kim C.M."/>
            <person name="Kim S.Y."/>
            <person name="Shin E.K."/>
            <person name="Shin D.H."/>
            <person name="Chung S.S."/>
            <person name="Choy H.E."/>
            <person name="Progulske-Fox A."/>
            <person name="Hillman J.D."/>
            <person name="Handfield M."/>
            <person name="Rhee J.H."/>
        </authorList>
    </citation>
    <scope>NUCLEOTIDE SEQUENCE [LARGE SCALE GENOMIC DNA]</scope>
    <source>
        <strain evidence="1 2">CMCP6</strain>
    </source>
</reference>
<dbReference type="Proteomes" id="UP000002275">
    <property type="component" value="Chromosome I"/>
</dbReference>
<proteinExistence type="predicted"/>
<organism evidence="1 2">
    <name type="scientific">Vibrio vulnificus (strain CMCP6)</name>
    <dbReference type="NCBI Taxonomy" id="216895"/>
    <lineage>
        <taxon>Bacteria</taxon>
        <taxon>Pseudomonadati</taxon>
        <taxon>Pseudomonadota</taxon>
        <taxon>Gammaproteobacteria</taxon>
        <taxon>Vibrionales</taxon>
        <taxon>Vibrionaceae</taxon>
        <taxon>Vibrio</taxon>
    </lineage>
</organism>
<name>A0A3Q0L172_VIBVU</name>
<dbReference type="RefSeq" id="WP_011078226.1">
    <property type="nucleotide sequence ID" value="NC_004459.3"/>
</dbReference>
<reference evidence="2" key="1">
    <citation type="submission" date="2002-12" db="EMBL/GenBank/DDBJ databases">
        <title>Complete genome sequence of Vibrio vulnificus CMCP6.</title>
        <authorList>
            <person name="Rhee J.H."/>
            <person name="Kim S.Y."/>
            <person name="Chung S.S."/>
            <person name="Kim J.J."/>
            <person name="Moon Y.H."/>
            <person name="Jeong H."/>
            <person name="Choy H.E."/>
        </authorList>
    </citation>
    <scope>NUCLEOTIDE SEQUENCE [LARGE SCALE GENOMIC DNA]</scope>
    <source>
        <strain evidence="2">CMCP6</strain>
    </source>
</reference>
<dbReference type="KEGG" id="vvu:VV1_0107"/>